<keyword evidence="2" id="KW-1185">Reference proteome</keyword>
<proteinExistence type="predicted"/>
<dbReference type="Proteomes" id="UP001060085">
    <property type="component" value="Linkage Group LG08"/>
</dbReference>
<comment type="caution">
    <text evidence="1">The sequence shown here is derived from an EMBL/GenBank/DDBJ whole genome shotgun (WGS) entry which is preliminary data.</text>
</comment>
<accession>A0ACB9ZRY4</accession>
<sequence>MALVSFGGFTVPTLRIPSAASSSSNSSSCQAIDSVYIKRAAELADKSAGFTAPHPNFGCVIAAAANDGCGSGLVVGEGYLYAEGTKAAELQAVEAAGDCCKGATAYLNMEPGDCYSDRTAVSALVNAGITRVVIGIRHPLKHLRGRAIRALRNEGLQVDVLGEKINNKADEQALKSCLLVNAPLLYRAANHVPFSVLKYAMTLDGKIAANSGHAAWISSKWSRSRVFELRGRSDAVIVGGNTVRRDNPRLTARHGGGHWPRRIVLSQTLDLPEEAHLWNVNEVPTIVATQRGARRSFQKFLASKGVEVLEFDILNPRDVMDYFYDRGYLSILWECGGTLAASAIASGVIHKVHAFVAPKIIGGRNAPTPVGELGMVEMSQAMTLIDVCYEQVGPDMLISGFLQPVPDLTPIIPSVEETCAVDPNVSPYESNIIFFYKTWDRYGAFSNFSPHPVQMLDENGDYTTWSSVEHYYQAQKFVGVDDPVARNCLDDIKHARSPEEAARIGRRMQRQRPDLVRSDWESVKIDVMYKALKCKFSIYPHLNSMLLSTAGSVLVEASPHDLFWGGGRDGEGLNYLGRLLMQLRSEFLGDFPTSKDESIAANEVITS</sequence>
<dbReference type="EMBL" id="CM044708">
    <property type="protein sequence ID" value="KAI5648977.1"/>
    <property type="molecule type" value="Genomic_DNA"/>
</dbReference>
<evidence type="ECO:0000313" key="2">
    <source>
        <dbReference type="Proteomes" id="UP001060085"/>
    </source>
</evidence>
<reference evidence="2" key="1">
    <citation type="journal article" date="2023" name="Nat. Plants">
        <title>Single-cell RNA sequencing provides a high-resolution roadmap for understanding the multicellular compartmentation of specialized metabolism.</title>
        <authorList>
            <person name="Sun S."/>
            <person name="Shen X."/>
            <person name="Li Y."/>
            <person name="Li Y."/>
            <person name="Wang S."/>
            <person name="Li R."/>
            <person name="Zhang H."/>
            <person name="Shen G."/>
            <person name="Guo B."/>
            <person name="Wei J."/>
            <person name="Xu J."/>
            <person name="St-Pierre B."/>
            <person name="Chen S."/>
            <person name="Sun C."/>
        </authorList>
    </citation>
    <scope>NUCLEOTIDE SEQUENCE [LARGE SCALE GENOMIC DNA]</scope>
</reference>
<gene>
    <name evidence="1" type="ORF">M9H77_34982</name>
</gene>
<name>A0ACB9ZRY4_CATRO</name>
<evidence type="ECO:0000313" key="1">
    <source>
        <dbReference type="EMBL" id="KAI5648977.1"/>
    </source>
</evidence>
<protein>
    <submittedName>
        <fullName evidence="1">Uncharacterized protein</fullName>
    </submittedName>
</protein>
<organism evidence="1 2">
    <name type="scientific">Catharanthus roseus</name>
    <name type="common">Madagascar periwinkle</name>
    <name type="synonym">Vinca rosea</name>
    <dbReference type="NCBI Taxonomy" id="4058"/>
    <lineage>
        <taxon>Eukaryota</taxon>
        <taxon>Viridiplantae</taxon>
        <taxon>Streptophyta</taxon>
        <taxon>Embryophyta</taxon>
        <taxon>Tracheophyta</taxon>
        <taxon>Spermatophyta</taxon>
        <taxon>Magnoliopsida</taxon>
        <taxon>eudicotyledons</taxon>
        <taxon>Gunneridae</taxon>
        <taxon>Pentapetalae</taxon>
        <taxon>asterids</taxon>
        <taxon>lamiids</taxon>
        <taxon>Gentianales</taxon>
        <taxon>Apocynaceae</taxon>
        <taxon>Rauvolfioideae</taxon>
        <taxon>Vinceae</taxon>
        <taxon>Catharanthinae</taxon>
        <taxon>Catharanthus</taxon>
    </lineage>
</organism>